<evidence type="ECO:0000313" key="3">
    <source>
        <dbReference type="Proteomes" id="UP000799118"/>
    </source>
</evidence>
<dbReference type="AlphaFoldDB" id="A0A6A4IJS1"/>
<organism evidence="2 3">
    <name type="scientific">Gymnopus androsaceus JB14</name>
    <dbReference type="NCBI Taxonomy" id="1447944"/>
    <lineage>
        <taxon>Eukaryota</taxon>
        <taxon>Fungi</taxon>
        <taxon>Dikarya</taxon>
        <taxon>Basidiomycota</taxon>
        <taxon>Agaricomycotina</taxon>
        <taxon>Agaricomycetes</taxon>
        <taxon>Agaricomycetidae</taxon>
        <taxon>Agaricales</taxon>
        <taxon>Marasmiineae</taxon>
        <taxon>Omphalotaceae</taxon>
        <taxon>Gymnopus</taxon>
    </lineage>
</organism>
<keyword evidence="3" id="KW-1185">Reference proteome</keyword>
<gene>
    <name evidence="2" type="ORF">BT96DRAFT_984190</name>
</gene>
<sequence length="195" mass="22238">MLLNLPARLGNPHLINFPPKSMARLLTPVSPSTGRDVCTLQVPIISNDAHILETSIRRPQLASLYHQYHEIQRFLHETFGLRRPLTMNEWYNDVVKYYAGAPQGFETWLWGALGIPRCILSIASYEPSAAQPNGYFACDYHGCPKEYRSKQARDNHFDVAHLGARQRCPDCGNILMNPNSLSRHQRWNCPARAQI</sequence>
<dbReference type="OrthoDB" id="3060269at2759"/>
<dbReference type="PROSITE" id="PS00028">
    <property type="entry name" value="ZINC_FINGER_C2H2_1"/>
    <property type="match status" value="1"/>
</dbReference>
<dbReference type="InterPro" id="IPR013087">
    <property type="entry name" value="Znf_C2H2_type"/>
</dbReference>
<evidence type="ECO:0000313" key="2">
    <source>
        <dbReference type="EMBL" id="KAE9409833.1"/>
    </source>
</evidence>
<evidence type="ECO:0000259" key="1">
    <source>
        <dbReference type="PROSITE" id="PS00028"/>
    </source>
</evidence>
<protein>
    <recommendedName>
        <fullName evidence="1">C2H2-type domain-containing protein</fullName>
    </recommendedName>
</protein>
<name>A0A6A4IJS1_9AGAR</name>
<dbReference type="Proteomes" id="UP000799118">
    <property type="component" value="Unassembled WGS sequence"/>
</dbReference>
<accession>A0A6A4IJS1</accession>
<reference evidence="2" key="1">
    <citation type="journal article" date="2019" name="Environ. Microbiol.">
        <title>Fungal ecological strategies reflected in gene transcription - a case study of two litter decomposers.</title>
        <authorList>
            <person name="Barbi F."/>
            <person name="Kohler A."/>
            <person name="Barry K."/>
            <person name="Baskaran P."/>
            <person name="Daum C."/>
            <person name="Fauchery L."/>
            <person name="Ihrmark K."/>
            <person name="Kuo A."/>
            <person name="LaButti K."/>
            <person name="Lipzen A."/>
            <person name="Morin E."/>
            <person name="Grigoriev I.V."/>
            <person name="Henrissat B."/>
            <person name="Lindahl B."/>
            <person name="Martin F."/>
        </authorList>
    </citation>
    <scope>NUCLEOTIDE SEQUENCE</scope>
    <source>
        <strain evidence="2">JB14</strain>
    </source>
</reference>
<proteinExistence type="predicted"/>
<dbReference type="EMBL" id="ML769386">
    <property type="protein sequence ID" value="KAE9409833.1"/>
    <property type="molecule type" value="Genomic_DNA"/>
</dbReference>
<feature type="domain" description="C2H2-type" evidence="1">
    <location>
        <begin position="138"/>
        <end position="161"/>
    </location>
</feature>